<name>A0A9D2DWN1_9FIRM</name>
<dbReference type="InterPro" id="IPR039498">
    <property type="entry name" value="NTP_transf_5"/>
</dbReference>
<evidence type="ECO:0000313" key="1">
    <source>
        <dbReference type="EMBL" id="HIZ24431.1"/>
    </source>
</evidence>
<protein>
    <submittedName>
        <fullName evidence="1">Nucleotidyltransferase family protein</fullName>
    </submittedName>
</protein>
<evidence type="ECO:0000313" key="2">
    <source>
        <dbReference type="Proteomes" id="UP000824044"/>
    </source>
</evidence>
<dbReference type="EMBL" id="DXBS01000060">
    <property type="protein sequence ID" value="HIZ24431.1"/>
    <property type="molecule type" value="Genomic_DNA"/>
</dbReference>
<dbReference type="Proteomes" id="UP000824044">
    <property type="component" value="Unassembled WGS sequence"/>
</dbReference>
<reference evidence="1" key="1">
    <citation type="journal article" date="2021" name="PeerJ">
        <title>Extensive microbial diversity within the chicken gut microbiome revealed by metagenomics and culture.</title>
        <authorList>
            <person name="Gilroy R."/>
            <person name="Ravi A."/>
            <person name="Getino M."/>
            <person name="Pursley I."/>
            <person name="Horton D.L."/>
            <person name="Alikhan N.F."/>
            <person name="Baker D."/>
            <person name="Gharbi K."/>
            <person name="Hall N."/>
            <person name="Watson M."/>
            <person name="Adriaenssens E.M."/>
            <person name="Foster-Nyarko E."/>
            <person name="Jarju S."/>
            <person name="Secka A."/>
            <person name="Antonio M."/>
            <person name="Oren A."/>
            <person name="Chaudhuri R.R."/>
            <person name="La Ragione R."/>
            <person name="Hildebrand F."/>
            <person name="Pallen M.J."/>
        </authorList>
    </citation>
    <scope>NUCLEOTIDE SEQUENCE</scope>
    <source>
        <strain evidence="1">CHK33-5263</strain>
    </source>
</reference>
<sequence length="353" mass="41070">MKRELKGILSVLQGKRRNVVEYDWHYALGLLLLNRVGVSFYHAARETQTLLPRQVNRILQGLEGQQVRRNRVMAKWIADLSYELMSAGIRFAFLKGSVLSYCSFRGQSLYRFSERSSNDIDLLVSPDDLGALDRVLGAFGFLQGEWKDGKIHPFDRREIIYRRMTRGETAPYLVATQNEETPFIELDVNYSLGYLPSGDAALVKDMLSDCKEYVFCNGGTIMSLTEEKFLLHLIMHQYKEATLYWMASRHKDSQLYKYLDIARMLNGDIVDLQTFGALVSRYDLQEQTAYVLYYCNQLFPSREADGLMRSLCPKRVEEWDNVTDAEHKTAYRWTKGIYERVGIYDKARYLKRL</sequence>
<proteinExistence type="predicted"/>
<comment type="caution">
    <text evidence="1">The sequence shown here is derived from an EMBL/GenBank/DDBJ whole genome shotgun (WGS) entry which is preliminary data.</text>
</comment>
<gene>
    <name evidence="1" type="ORF">H9812_03015</name>
</gene>
<dbReference type="AlphaFoldDB" id="A0A9D2DWN1"/>
<organism evidence="1 2">
    <name type="scientific">Candidatus Gallimonas intestinigallinarum</name>
    <dbReference type="NCBI Taxonomy" id="2838604"/>
    <lineage>
        <taxon>Bacteria</taxon>
        <taxon>Bacillati</taxon>
        <taxon>Bacillota</taxon>
        <taxon>Clostridia</taxon>
        <taxon>Candidatus Gallimonas</taxon>
    </lineage>
</organism>
<accession>A0A9D2DWN1</accession>
<dbReference type="Pfam" id="PF14907">
    <property type="entry name" value="NTP_transf_5"/>
    <property type="match status" value="1"/>
</dbReference>
<reference evidence="1" key="2">
    <citation type="submission" date="2021-04" db="EMBL/GenBank/DDBJ databases">
        <authorList>
            <person name="Gilroy R."/>
        </authorList>
    </citation>
    <scope>NUCLEOTIDE SEQUENCE</scope>
    <source>
        <strain evidence="1">CHK33-5263</strain>
    </source>
</reference>